<comment type="caution">
    <text evidence="2">The sequence shown here is derived from an EMBL/GenBank/DDBJ whole genome shotgun (WGS) entry which is preliminary data.</text>
</comment>
<evidence type="ECO:0000259" key="1">
    <source>
        <dbReference type="Pfam" id="PF00534"/>
    </source>
</evidence>
<dbReference type="InterPro" id="IPR001296">
    <property type="entry name" value="Glyco_trans_1"/>
</dbReference>
<protein>
    <submittedName>
        <fullName evidence="2">Glycosyltransferase</fullName>
    </submittedName>
</protein>
<evidence type="ECO:0000313" key="3">
    <source>
        <dbReference type="Proteomes" id="UP000275348"/>
    </source>
</evidence>
<dbReference type="GO" id="GO:0016757">
    <property type="term" value="F:glycosyltransferase activity"/>
    <property type="evidence" value="ECO:0007669"/>
    <property type="project" value="InterPro"/>
</dbReference>
<dbReference type="PANTHER" id="PTHR12526:SF630">
    <property type="entry name" value="GLYCOSYLTRANSFERASE"/>
    <property type="match status" value="1"/>
</dbReference>
<dbReference type="EMBL" id="RDOJ01000001">
    <property type="protein sequence ID" value="RLZ12730.1"/>
    <property type="molecule type" value="Genomic_DNA"/>
</dbReference>
<dbReference type="Proteomes" id="UP000275348">
    <property type="component" value="Unassembled WGS sequence"/>
</dbReference>
<dbReference type="Pfam" id="PF00534">
    <property type="entry name" value="Glycos_transf_1"/>
    <property type="match status" value="1"/>
</dbReference>
<dbReference type="AlphaFoldDB" id="A0A3L9MI24"/>
<dbReference type="OrthoDB" id="791981at2"/>
<feature type="domain" description="Glycosyl transferase family 1" evidence="1">
    <location>
        <begin position="206"/>
        <end position="357"/>
    </location>
</feature>
<evidence type="ECO:0000313" key="2">
    <source>
        <dbReference type="EMBL" id="RLZ12730.1"/>
    </source>
</evidence>
<gene>
    <name evidence="2" type="ORF">EAH69_00830</name>
</gene>
<sequence>MADKKKILIRIGSLRHGGAEKTLVTFLKNISSDKYEIDLLLNLYSGKYLNDVPKWINIYYLNKGEMITTNRIQDIPQKAFRVIYQEVLKKYPKLLYKYILYNKEYDIEFAAIQGIGEDVLNSPIKNSKKILWVHSDLSNVPEFTNSKIKSFFKFDHILVISDKINQFFLDLASSDDEKNKIVRIINPIDTTEILELSKEKIDMVKDNSIKTFISVGTNLEHKGYDRLVKIHKNLLNKGLIHKILIVGECSDKMKQLINQYKVEKSFILLGYQKNPYPFFELADYYVLSSRIEGYPTVVFEALLLNKFVLATDVSGVRDMIVNGDNGIVVNNTDVDLENAMEYLIKSDIKKADNSSKNLYSLKDSVTTIENLLN</sequence>
<reference evidence="2 3" key="1">
    <citation type="submission" date="2018-10" db="EMBL/GenBank/DDBJ databases">
        <authorList>
            <person name="Chen X."/>
        </authorList>
    </citation>
    <scope>NUCLEOTIDE SEQUENCE [LARGE SCALE GENOMIC DNA]</scope>
    <source>
        <strain evidence="2 3">YIM 102668</strain>
    </source>
</reference>
<dbReference type="SUPFAM" id="SSF53756">
    <property type="entry name" value="UDP-Glycosyltransferase/glycogen phosphorylase"/>
    <property type="match status" value="1"/>
</dbReference>
<dbReference type="CDD" id="cd03811">
    <property type="entry name" value="GT4_GT28_WabH-like"/>
    <property type="match status" value="1"/>
</dbReference>
<organism evidence="2 3">
    <name type="scientific">Faecalibacter macacae</name>
    <dbReference type="NCBI Taxonomy" id="1859289"/>
    <lineage>
        <taxon>Bacteria</taxon>
        <taxon>Pseudomonadati</taxon>
        <taxon>Bacteroidota</taxon>
        <taxon>Flavobacteriia</taxon>
        <taxon>Flavobacteriales</taxon>
        <taxon>Weeksellaceae</taxon>
        <taxon>Faecalibacter</taxon>
    </lineage>
</organism>
<accession>A0A3L9MI24</accession>
<name>A0A3L9MI24_9FLAO</name>
<keyword evidence="3" id="KW-1185">Reference proteome</keyword>
<proteinExistence type="predicted"/>
<dbReference type="RefSeq" id="WP_121933309.1">
    <property type="nucleotide sequence ID" value="NZ_RDOJ01000001.1"/>
</dbReference>
<dbReference type="PANTHER" id="PTHR12526">
    <property type="entry name" value="GLYCOSYLTRANSFERASE"/>
    <property type="match status" value="1"/>
</dbReference>
<dbReference type="Gene3D" id="3.40.50.2000">
    <property type="entry name" value="Glycogen Phosphorylase B"/>
    <property type="match status" value="2"/>
</dbReference>